<dbReference type="GO" id="GO:0016020">
    <property type="term" value="C:membrane"/>
    <property type="evidence" value="ECO:0007669"/>
    <property type="project" value="TreeGrafter"/>
</dbReference>
<proteinExistence type="predicted"/>
<dbReference type="AlphaFoldDB" id="A0A964XQI5"/>
<comment type="caution">
    <text evidence="2">The sequence shown here is derived from an EMBL/GenBank/DDBJ whole genome shotgun (WGS) entry which is preliminary data.</text>
</comment>
<dbReference type="InterPro" id="IPR050266">
    <property type="entry name" value="AB_hydrolase_sf"/>
</dbReference>
<dbReference type="InterPro" id="IPR029058">
    <property type="entry name" value="AB_hydrolase_fold"/>
</dbReference>
<dbReference type="GO" id="GO:0016787">
    <property type="term" value="F:hydrolase activity"/>
    <property type="evidence" value="ECO:0007669"/>
    <property type="project" value="UniProtKB-KW"/>
</dbReference>
<dbReference type="SUPFAM" id="SSF53474">
    <property type="entry name" value="alpha/beta-Hydrolases"/>
    <property type="match status" value="1"/>
</dbReference>
<dbReference type="Gene3D" id="3.40.50.1820">
    <property type="entry name" value="alpha/beta hydrolase"/>
    <property type="match status" value="1"/>
</dbReference>
<dbReference type="RefSeq" id="WP_161703599.1">
    <property type="nucleotide sequence ID" value="NZ_JAAAHS010000351.1"/>
</dbReference>
<dbReference type="OrthoDB" id="7185741at2"/>
<dbReference type="PANTHER" id="PTHR43798">
    <property type="entry name" value="MONOACYLGLYCEROL LIPASE"/>
    <property type="match status" value="1"/>
</dbReference>
<feature type="domain" description="AB hydrolase-1" evidence="1">
    <location>
        <begin position="39"/>
        <end position="294"/>
    </location>
</feature>
<name>A0A964XQI5_9ACTN</name>
<keyword evidence="3" id="KW-1185">Reference proteome</keyword>
<reference evidence="2" key="1">
    <citation type="submission" date="2020-01" db="EMBL/GenBank/DDBJ databases">
        <title>Whole-genome analyses of novel actinobacteria.</title>
        <authorList>
            <person name="Sahin N."/>
        </authorList>
    </citation>
    <scope>NUCLEOTIDE SEQUENCE</scope>
    <source>
        <strain evidence="2">YC537</strain>
    </source>
</reference>
<organism evidence="2 3">
    <name type="scientific">Streptomyces boluensis</name>
    <dbReference type="NCBI Taxonomy" id="1775135"/>
    <lineage>
        <taxon>Bacteria</taxon>
        <taxon>Bacillati</taxon>
        <taxon>Actinomycetota</taxon>
        <taxon>Actinomycetes</taxon>
        <taxon>Kitasatosporales</taxon>
        <taxon>Streptomycetaceae</taxon>
        <taxon>Streptomyces</taxon>
    </lineage>
</organism>
<evidence type="ECO:0000313" key="2">
    <source>
        <dbReference type="EMBL" id="NBE55658.1"/>
    </source>
</evidence>
<sequence>MTDNSTSPAARFAPPVGEFQEIDGRRVHVHRSGSGGPAVVFLPGAGAVGLDYFGVQQEVARFSTAVVYDRGGTGYSDPLPLPRTAGAVAVELRQLLRAQRIPGPYVLVPHSLGGFYAHRFAQLYPRDVAGLVRLDAFHHDWDAYMPAEAALAEVERMGPDREQLDRMRPALGAMREELLAGYPEHIRLPLLAAKDSDAWTDAGIGERTGLAALAAELRAGPGFPDVPLIALTVVGTDPGQRALTPERTLREMHEGRTRLDAALVRAVSRGEQRVLSDTAHHRLCFDRPDAVVRAVRDVVEQARA</sequence>
<evidence type="ECO:0000313" key="3">
    <source>
        <dbReference type="Proteomes" id="UP000598297"/>
    </source>
</evidence>
<dbReference type="PANTHER" id="PTHR43798:SF33">
    <property type="entry name" value="HYDROLASE, PUTATIVE (AFU_ORTHOLOGUE AFUA_2G14860)-RELATED"/>
    <property type="match status" value="1"/>
</dbReference>
<gene>
    <name evidence="2" type="ORF">GUY60_30350</name>
</gene>
<dbReference type="Proteomes" id="UP000598297">
    <property type="component" value="Unassembled WGS sequence"/>
</dbReference>
<accession>A0A964XQI5</accession>
<keyword evidence="2" id="KW-0378">Hydrolase</keyword>
<protein>
    <submittedName>
        <fullName evidence="2">Alpha/beta fold hydrolase</fullName>
    </submittedName>
</protein>
<dbReference type="InterPro" id="IPR000073">
    <property type="entry name" value="AB_hydrolase_1"/>
</dbReference>
<evidence type="ECO:0000259" key="1">
    <source>
        <dbReference type="Pfam" id="PF12697"/>
    </source>
</evidence>
<dbReference type="Pfam" id="PF12697">
    <property type="entry name" value="Abhydrolase_6"/>
    <property type="match status" value="1"/>
</dbReference>
<dbReference type="EMBL" id="JAAAHS010000351">
    <property type="protein sequence ID" value="NBE55658.1"/>
    <property type="molecule type" value="Genomic_DNA"/>
</dbReference>